<evidence type="ECO:0000259" key="4">
    <source>
        <dbReference type="PROSITE" id="PS51379"/>
    </source>
</evidence>
<dbReference type="InterPro" id="IPR023210">
    <property type="entry name" value="NADP_OxRdtase_dom"/>
</dbReference>
<dbReference type="InterPro" id="IPR036812">
    <property type="entry name" value="NAD(P)_OxRdtase_dom_sf"/>
</dbReference>
<keyword evidence="1" id="KW-0479">Metal-binding</keyword>
<dbReference type="InterPro" id="IPR017896">
    <property type="entry name" value="4Fe4S_Fe-S-bd"/>
</dbReference>
<protein>
    <submittedName>
        <fullName evidence="5">4Fe-4S dicluster domain-containing protein</fullName>
    </submittedName>
</protein>
<proteinExistence type="predicted"/>
<gene>
    <name evidence="5" type="ORF">H9710_07340</name>
</gene>
<evidence type="ECO:0000313" key="5">
    <source>
        <dbReference type="EMBL" id="HJB98375.1"/>
    </source>
</evidence>
<dbReference type="PROSITE" id="PS51379">
    <property type="entry name" value="4FE4S_FER_2"/>
    <property type="match status" value="2"/>
</dbReference>
<dbReference type="GO" id="GO:0046872">
    <property type="term" value="F:metal ion binding"/>
    <property type="evidence" value="ECO:0007669"/>
    <property type="project" value="UniProtKB-KW"/>
</dbReference>
<feature type="domain" description="4Fe-4S ferredoxin-type" evidence="4">
    <location>
        <begin position="104"/>
        <end position="134"/>
    </location>
</feature>
<reference evidence="5" key="2">
    <citation type="submission" date="2021-04" db="EMBL/GenBank/DDBJ databases">
        <authorList>
            <person name="Gilroy R."/>
        </authorList>
    </citation>
    <scope>NUCLEOTIDE SEQUENCE</scope>
    <source>
        <strain evidence="5">CHK185-1770</strain>
    </source>
</reference>
<keyword evidence="3" id="KW-0411">Iron-sulfur</keyword>
<reference evidence="5" key="1">
    <citation type="journal article" date="2021" name="PeerJ">
        <title>Extensive microbial diversity within the chicken gut microbiome revealed by metagenomics and culture.</title>
        <authorList>
            <person name="Gilroy R."/>
            <person name="Ravi A."/>
            <person name="Getino M."/>
            <person name="Pursley I."/>
            <person name="Horton D.L."/>
            <person name="Alikhan N.F."/>
            <person name="Baker D."/>
            <person name="Gharbi K."/>
            <person name="Hall N."/>
            <person name="Watson M."/>
            <person name="Adriaenssens E.M."/>
            <person name="Foster-Nyarko E."/>
            <person name="Jarju S."/>
            <person name="Secka A."/>
            <person name="Antonio M."/>
            <person name="Oren A."/>
            <person name="Chaudhuri R.R."/>
            <person name="La Ragione R."/>
            <person name="Hildebrand F."/>
            <person name="Pallen M.J."/>
        </authorList>
    </citation>
    <scope>NUCLEOTIDE SEQUENCE</scope>
    <source>
        <strain evidence="5">CHK185-1770</strain>
    </source>
</reference>
<dbReference type="SUPFAM" id="SSF51430">
    <property type="entry name" value="NAD(P)-linked oxidoreductase"/>
    <property type="match status" value="1"/>
</dbReference>
<accession>A0A9D2MY14</accession>
<dbReference type="SUPFAM" id="SSF46548">
    <property type="entry name" value="alpha-helical ferredoxin"/>
    <property type="match status" value="1"/>
</dbReference>
<dbReference type="EMBL" id="DWXG01000055">
    <property type="protein sequence ID" value="HJB98375.1"/>
    <property type="molecule type" value="Genomic_DNA"/>
</dbReference>
<dbReference type="InterPro" id="IPR017900">
    <property type="entry name" value="4Fe4S_Fe_S_CS"/>
</dbReference>
<evidence type="ECO:0000313" key="6">
    <source>
        <dbReference type="Proteomes" id="UP000826793"/>
    </source>
</evidence>
<evidence type="ECO:0000256" key="3">
    <source>
        <dbReference type="ARBA" id="ARBA00023014"/>
    </source>
</evidence>
<dbReference type="Pfam" id="PF13187">
    <property type="entry name" value="Fer4_9"/>
    <property type="match status" value="1"/>
</dbReference>
<evidence type="ECO:0000256" key="1">
    <source>
        <dbReference type="ARBA" id="ARBA00022723"/>
    </source>
</evidence>
<name>A0A9D2MY14_9FIRM</name>
<organism evidence="5 6">
    <name type="scientific">Candidatus Acutalibacter pullicola</name>
    <dbReference type="NCBI Taxonomy" id="2838417"/>
    <lineage>
        <taxon>Bacteria</taxon>
        <taxon>Bacillati</taxon>
        <taxon>Bacillota</taxon>
        <taxon>Clostridia</taxon>
        <taxon>Eubacteriales</taxon>
        <taxon>Acutalibacteraceae</taxon>
        <taxon>Acutalibacter</taxon>
    </lineage>
</organism>
<dbReference type="PROSITE" id="PS00198">
    <property type="entry name" value="4FE4S_FER_1"/>
    <property type="match status" value="2"/>
</dbReference>
<dbReference type="Pfam" id="PF00248">
    <property type="entry name" value="Aldo_ket_red"/>
    <property type="match status" value="1"/>
</dbReference>
<sequence>MGADTIKAPILSQRLKVRISYSCISTICTAVADLPEEAEKLLKDCHPDWSTASWAIRFVASQEGVYRVLSGMNTLEQVDDNTTYMQNFQPLTAEEQALLQKAAGIIRAQTAIPCTGCGYCAPECPKNIAIPNYFALYNGEKRHGSANYVRSYGLYYNSLAQVRGKASDCIKCGRCEKACPQHLAIRDFLQDVAAAAKLLHNAHHNQVDAALSHRVLQIPTTPLSAKGESFRLGFQPSESDWFSA</sequence>
<dbReference type="Gene3D" id="3.30.70.20">
    <property type="match status" value="1"/>
</dbReference>
<feature type="domain" description="4Fe-4S ferredoxin-type" evidence="4">
    <location>
        <begin position="160"/>
        <end position="191"/>
    </location>
</feature>
<dbReference type="Gene3D" id="3.20.20.100">
    <property type="entry name" value="NADP-dependent oxidoreductase domain"/>
    <property type="match status" value="1"/>
</dbReference>
<dbReference type="AlphaFoldDB" id="A0A9D2MY14"/>
<evidence type="ECO:0000256" key="2">
    <source>
        <dbReference type="ARBA" id="ARBA00023004"/>
    </source>
</evidence>
<keyword evidence="2" id="KW-0408">Iron</keyword>
<dbReference type="GO" id="GO:0051536">
    <property type="term" value="F:iron-sulfur cluster binding"/>
    <property type="evidence" value="ECO:0007669"/>
    <property type="project" value="UniProtKB-KW"/>
</dbReference>
<dbReference type="Proteomes" id="UP000826793">
    <property type="component" value="Unassembled WGS sequence"/>
</dbReference>
<comment type="caution">
    <text evidence="5">The sequence shown here is derived from an EMBL/GenBank/DDBJ whole genome shotgun (WGS) entry which is preliminary data.</text>
</comment>